<dbReference type="InterPro" id="IPR008991">
    <property type="entry name" value="Translation_prot_SH3-like_sf"/>
</dbReference>
<keyword evidence="1" id="KW-0689">Ribosomal protein</keyword>
<dbReference type="GO" id="GO:0005840">
    <property type="term" value="C:ribosome"/>
    <property type="evidence" value="ECO:0007669"/>
    <property type="project" value="UniProtKB-KW"/>
</dbReference>
<evidence type="ECO:0000313" key="3">
    <source>
        <dbReference type="EMBL" id="HIU60748.1"/>
    </source>
</evidence>
<dbReference type="SUPFAM" id="SSF50104">
    <property type="entry name" value="Translation proteins SH3-like domain"/>
    <property type="match status" value="1"/>
</dbReference>
<dbReference type="CDD" id="cd06088">
    <property type="entry name" value="KOW_RPL14"/>
    <property type="match status" value="1"/>
</dbReference>
<evidence type="ECO:0000256" key="2">
    <source>
        <dbReference type="ARBA" id="ARBA00023274"/>
    </source>
</evidence>
<dbReference type="EMBL" id="DVNF01000151">
    <property type="protein sequence ID" value="HIU60748.1"/>
    <property type="molecule type" value="Genomic_DNA"/>
</dbReference>
<keyword evidence="2" id="KW-0687">Ribonucleoprotein</keyword>
<protein>
    <submittedName>
        <fullName evidence="3">KOW domain-containing RNA-binding protein</fullName>
    </submittedName>
</protein>
<name>A0A9D1MHS4_9FIRM</name>
<dbReference type="AlphaFoldDB" id="A0A9D1MHS4"/>
<dbReference type="InterPro" id="IPR041985">
    <property type="entry name" value="Ribosomal_eL14_KOW"/>
</dbReference>
<reference evidence="3" key="2">
    <citation type="journal article" date="2021" name="PeerJ">
        <title>Extensive microbial diversity within the chicken gut microbiome revealed by metagenomics and culture.</title>
        <authorList>
            <person name="Gilroy R."/>
            <person name="Ravi A."/>
            <person name="Getino M."/>
            <person name="Pursley I."/>
            <person name="Horton D.L."/>
            <person name="Alikhan N.F."/>
            <person name="Baker D."/>
            <person name="Gharbi K."/>
            <person name="Hall N."/>
            <person name="Watson M."/>
            <person name="Adriaenssens E.M."/>
            <person name="Foster-Nyarko E."/>
            <person name="Jarju S."/>
            <person name="Secka A."/>
            <person name="Antonio M."/>
            <person name="Oren A."/>
            <person name="Chaudhuri R.R."/>
            <person name="La Ragione R."/>
            <person name="Hildebrand F."/>
            <person name="Pallen M.J."/>
        </authorList>
    </citation>
    <scope>NUCLEOTIDE SEQUENCE</scope>
    <source>
        <strain evidence="3">18911</strain>
    </source>
</reference>
<comment type="caution">
    <text evidence="3">The sequence shown here is derived from an EMBL/GenBank/DDBJ whole genome shotgun (WGS) entry which is preliminary data.</text>
</comment>
<evidence type="ECO:0000256" key="1">
    <source>
        <dbReference type="ARBA" id="ARBA00022980"/>
    </source>
</evidence>
<dbReference type="Proteomes" id="UP000824094">
    <property type="component" value="Unassembled WGS sequence"/>
</dbReference>
<dbReference type="InterPro" id="IPR014722">
    <property type="entry name" value="Rib_uL2_dom2"/>
</dbReference>
<evidence type="ECO:0000313" key="4">
    <source>
        <dbReference type="Proteomes" id="UP000824094"/>
    </source>
</evidence>
<accession>A0A9D1MHS4</accession>
<reference evidence="3" key="1">
    <citation type="submission" date="2020-10" db="EMBL/GenBank/DDBJ databases">
        <authorList>
            <person name="Gilroy R."/>
        </authorList>
    </citation>
    <scope>NUCLEOTIDE SEQUENCE</scope>
    <source>
        <strain evidence="3">18911</strain>
    </source>
</reference>
<sequence>MKSIELGSVVFSKAGRDAGRFYIVTEIVSDDYVRICDGDLRRIDKPKLKKIKHLKAEGVNEKIAAKLSEGKKVFDAEIRSNLRAYNGSI</sequence>
<dbReference type="GO" id="GO:1990904">
    <property type="term" value="C:ribonucleoprotein complex"/>
    <property type="evidence" value="ECO:0007669"/>
    <property type="project" value="UniProtKB-KW"/>
</dbReference>
<proteinExistence type="predicted"/>
<dbReference type="Gene3D" id="2.30.30.30">
    <property type="match status" value="1"/>
</dbReference>
<gene>
    <name evidence="3" type="ORF">IAB05_05100</name>
</gene>
<organism evidence="3 4">
    <name type="scientific">Candidatus Stercoripulliclostridium merdigallinarum</name>
    <dbReference type="NCBI Taxonomy" id="2840951"/>
    <lineage>
        <taxon>Bacteria</taxon>
        <taxon>Bacillati</taxon>
        <taxon>Bacillota</taxon>
        <taxon>Clostridia</taxon>
        <taxon>Eubacteriales</taxon>
        <taxon>Candidatus Stercoripulliclostridium</taxon>
    </lineage>
</organism>